<reference evidence="8 9" key="1">
    <citation type="submission" date="2017-07" db="EMBL/GenBank/DDBJ databases">
        <title>Genomes of Fischerella (Mastigocladus) sp. strains.</title>
        <authorList>
            <person name="Miller S.R."/>
        </authorList>
    </citation>
    <scope>NUCLEOTIDE SEQUENCE [LARGE SCALE GENOMIC DNA]</scope>
    <source>
        <strain evidence="8 9">CCMEE 5318</strain>
    </source>
</reference>
<keyword evidence="3 6" id="KW-0812">Transmembrane</keyword>
<comment type="subcellular location">
    <subcellularLocation>
        <location evidence="1">Cell membrane</location>
        <topology evidence="1">Multi-pass membrane protein</topology>
    </subcellularLocation>
</comment>
<keyword evidence="4 6" id="KW-1133">Transmembrane helix</keyword>
<organism evidence="8 9">
    <name type="scientific">Fischerella thermalis CCMEE 5318</name>
    <dbReference type="NCBI Taxonomy" id="2019666"/>
    <lineage>
        <taxon>Bacteria</taxon>
        <taxon>Bacillati</taxon>
        <taxon>Cyanobacteriota</taxon>
        <taxon>Cyanophyceae</taxon>
        <taxon>Nostocales</taxon>
        <taxon>Hapalosiphonaceae</taxon>
        <taxon>Fischerella</taxon>
    </lineage>
</organism>
<keyword evidence="5 6" id="KW-0472">Membrane</keyword>
<dbReference type="EMBL" id="NMQE01000879">
    <property type="protein sequence ID" value="PMB16657.1"/>
    <property type="molecule type" value="Genomic_DNA"/>
</dbReference>
<protein>
    <submittedName>
        <fullName evidence="8">Sodium:proton antiporter</fullName>
    </submittedName>
</protein>
<evidence type="ECO:0000313" key="9">
    <source>
        <dbReference type="Proteomes" id="UP000235081"/>
    </source>
</evidence>
<dbReference type="Proteomes" id="UP000235081">
    <property type="component" value="Unassembled WGS sequence"/>
</dbReference>
<feature type="domain" description="Na+/H+ antiporter NhaC-like C-terminal" evidence="7">
    <location>
        <begin position="2"/>
        <end position="136"/>
    </location>
</feature>
<feature type="transmembrane region" description="Helical" evidence="6">
    <location>
        <begin position="34"/>
        <end position="54"/>
    </location>
</feature>
<evidence type="ECO:0000256" key="1">
    <source>
        <dbReference type="ARBA" id="ARBA00004651"/>
    </source>
</evidence>
<dbReference type="RefSeq" id="WP_219724738.1">
    <property type="nucleotide sequence ID" value="NZ_NMQE01000879.1"/>
</dbReference>
<feature type="transmembrane region" description="Helical" evidence="6">
    <location>
        <begin position="127"/>
        <end position="145"/>
    </location>
</feature>
<comment type="caution">
    <text evidence="8">The sequence shown here is derived from an EMBL/GenBank/DDBJ whole genome shotgun (WGS) entry which is preliminary data.</text>
</comment>
<dbReference type="PANTHER" id="PTHR43478:SF1">
    <property type="entry name" value="NA+_H+ ANTIPORTER NHAC-LIKE C-TERMINAL DOMAIN-CONTAINING PROTEIN"/>
    <property type="match status" value="1"/>
</dbReference>
<proteinExistence type="predicted"/>
<keyword evidence="2" id="KW-1003">Cell membrane</keyword>
<evidence type="ECO:0000256" key="2">
    <source>
        <dbReference type="ARBA" id="ARBA00022475"/>
    </source>
</evidence>
<dbReference type="Pfam" id="PF03553">
    <property type="entry name" value="Na_H_antiporter"/>
    <property type="match status" value="1"/>
</dbReference>
<dbReference type="AlphaFoldDB" id="A0A2N6L533"/>
<evidence type="ECO:0000256" key="5">
    <source>
        <dbReference type="ARBA" id="ARBA00023136"/>
    </source>
</evidence>
<evidence type="ECO:0000256" key="3">
    <source>
        <dbReference type="ARBA" id="ARBA00022692"/>
    </source>
</evidence>
<name>A0A2N6L533_9CYAN</name>
<evidence type="ECO:0000313" key="8">
    <source>
        <dbReference type="EMBL" id="PMB16657.1"/>
    </source>
</evidence>
<dbReference type="GO" id="GO:0005886">
    <property type="term" value="C:plasma membrane"/>
    <property type="evidence" value="ECO:0007669"/>
    <property type="project" value="UniProtKB-SubCell"/>
</dbReference>
<gene>
    <name evidence="8" type="ORF">CEN46_24810</name>
</gene>
<accession>A0A2N6L533</accession>
<evidence type="ECO:0000256" key="6">
    <source>
        <dbReference type="SAM" id="Phobius"/>
    </source>
</evidence>
<evidence type="ECO:0000259" key="7">
    <source>
        <dbReference type="Pfam" id="PF03553"/>
    </source>
</evidence>
<dbReference type="PANTHER" id="PTHR43478">
    <property type="entry name" value="NA+/H+ ANTIPORTER-RELATED"/>
    <property type="match status" value="1"/>
</dbReference>
<feature type="non-terminal residue" evidence="8">
    <location>
        <position position="1"/>
    </location>
</feature>
<sequence>AILGLAWSIGAVCESLHTAQYLVQSLQGAISPVWLPALTTLTAAGVSFAIGSSWGTMSILMPLAVPLAHTLTAGLGAEAQQFYLIATLSSVLAGATFGDHCSPISDTTVLSSIFAGADHIDHVRTQLPYALVVGAVAWLVGDVATAFGLPVWAALAIGIALLGAIVRIVGKPTPRFSESA</sequence>
<evidence type="ECO:0000256" key="4">
    <source>
        <dbReference type="ARBA" id="ARBA00022989"/>
    </source>
</evidence>
<dbReference type="InterPro" id="IPR018461">
    <property type="entry name" value="Na/H_Antiport_NhaC-like_C"/>
</dbReference>
<feature type="transmembrane region" description="Helical" evidence="6">
    <location>
        <begin position="151"/>
        <end position="170"/>
    </location>
</feature>